<dbReference type="SUPFAM" id="SSF52540">
    <property type="entry name" value="P-loop containing nucleoside triphosphate hydrolases"/>
    <property type="match status" value="2"/>
</dbReference>
<keyword evidence="9" id="KW-0648">Protein biosynthesis</keyword>
<dbReference type="InterPro" id="IPR003439">
    <property type="entry name" value="ABC_transporter-like_ATP-bd"/>
</dbReference>
<evidence type="ECO:0000256" key="3">
    <source>
        <dbReference type="ARBA" id="ARBA00011054"/>
    </source>
</evidence>
<dbReference type="SUPFAM" id="SSF48371">
    <property type="entry name" value="ARM repeat"/>
    <property type="match status" value="1"/>
</dbReference>
<dbReference type="GO" id="GO:0005524">
    <property type="term" value="F:ATP binding"/>
    <property type="evidence" value="ECO:0007669"/>
    <property type="project" value="UniProtKB-KW"/>
</dbReference>
<dbReference type="Pfam" id="PF24987">
    <property type="entry name" value="HEAT_EF3_N"/>
    <property type="match status" value="2"/>
</dbReference>
<comment type="similarity">
    <text evidence="3">Belongs to the ABC transporter superfamily. ABCF family. EF3 subfamily.</text>
</comment>
<evidence type="ECO:0000259" key="11">
    <source>
        <dbReference type="PROSITE" id="PS50893"/>
    </source>
</evidence>
<dbReference type="PROSITE" id="PS50893">
    <property type="entry name" value="ABC_TRANSPORTER_2"/>
    <property type="match status" value="2"/>
</dbReference>
<evidence type="ECO:0000256" key="7">
    <source>
        <dbReference type="ARBA" id="ARBA00022768"/>
    </source>
</evidence>
<dbReference type="CDD" id="cd03221">
    <property type="entry name" value="ABCF_EF-3"/>
    <property type="match status" value="1"/>
</dbReference>
<dbReference type="SMART" id="SM00382">
    <property type="entry name" value="AAA"/>
    <property type="match status" value="2"/>
</dbReference>
<protein>
    <submittedName>
        <fullName evidence="12">Translational elongation factor EF-1 alpha</fullName>
    </submittedName>
</protein>
<proteinExistence type="inferred from homology"/>
<evidence type="ECO:0000256" key="5">
    <source>
        <dbReference type="ARBA" id="ARBA00022737"/>
    </source>
</evidence>
<dbReference type="GO" id="GO:0005737">
    <property type="term" value="C:cytoplasm"/>
    <property type="evidence" value="ECO:0007669"/>
    <property type="project" value="UniProtKB-SubCell"/>
</dbReference>
<dbReference type="EMBL" id="JADGJH010000734">
    <property type="protein sequence ID" value="KAJ3123499.1"/>
    <property type="molecule type" value="Genomic_DNA"/>
</dbReference>
<dbReference type="InterPro" id="IPR003593">
    <property type="entry name" value="AAA+_ATPase"/>
</dbReference>
<comment type="pathway">
    <text evidence="2">Protein biosynthesis; polypeptide chain elongation.</text>
</comment>
<keyword evidence="8" id="KW-0067">ATP-binding</keyword>
<dbReference type="Gene3D" id="3.40.50.300">
    <property type="entry name" value="P-loop containing nucleotide triphosphate hydrolases"/>
    <property type="match status" value="2"/>
</dbReference>
<evidence type="ECO:0000256" key="4">
    <source>
        <dbReference type="ARBA" id="ARBA00022490"/>
    </source>
</evidence>
<dbReference type="Gene3D" id="2.40.50.990">
    <property type="match status" value="1"/>
</dbReference>
<dbReference type="Gene3D" id="1.25.10.10">
    <property type="entry name" value="Leucine-rich Repeat Variant"/>
    <property type="match status" value="2"/>
</dbReference>
<evidence type="ECO:0000256" key="9">
    <source>
        <dbReference type="ARBA" id="ARBA00022917"/>
    </source>
</evidence>
<dbReference type="InterPro" id="IPR047038">
    <property type="entry name" value="eEF3_chromodomain-like_sf"/>
</dbReference>
<name>A0AAD5XE23_9FUNG</name>
<dbReference type="Proteomes" id="UP001211907">
    <property type="component" value="Unassembled WGS sequence"/>
</dbReference>
<dbReference type="FunFam" id="3.40.50.300:FF:000193">
    <property type="entry name" value="Probable Elongation factor 3"/>
    <property type="match status" value="1"/>
</dbReference>
<keyword evidence="7 12" id="KW-0251">Elongation factor</keyword>
<dbReference type="GO" id="GO:0016887">
    <property type="term" value="F:ATP hydrolysis activity"/>
    <property type="evidence" value="ECO:0007669"/>
    <property type="project" value="InterPro"/>
</dbReference>
<evidence type="ECO:0000256" key="1">
    <source>
        <dbReference type="ARBA" id="ARBA00004496"/>
    </source>
</evidence>
<dbReference type="AlphaFoldDB" id="A0AAD5XE23"/>
<evidence type="ECO:0000256" key="2">
    <source>
        <dbReference type="ARBA" id="ARBA00004815"/>
    </source>
</evidence>
<comment type="catalytic activity">
    <reaction evidence="10">
        <text>ATP + H2O = ADP + phosphate + H(+)</text>
        <dbReference type="Rhea" id="RHEA:13065"/>
        <dbReference type="ChEBI" id="CHEBI:15377"/>
        <dbReference type="ChEBI" id="CHEBI:15378"/>
        <dbReference type="ChEBI" id="CHEBI:30616"/>
        <dbReference type="ChEBI" id="CHEBI:43474"/>
        <dbReference type="ChEBI" id="CHEBI:456216"/>
    </reaction>
</comment>
<comment type="caution">
    <text evidence="12">The sequence shown here is derived from an EMBL/GenBank/DDBJ whole genome shotgun (WGS) entry which is preliminary data.</text>
</comment>
<evidence type="ECO:0000256" key="10">
    <source>
        <dbReference type="ARBA" id="ARBA00049360"/>
    </source>
</evidence>
<dbReference type="Pfam" id="PF24984">
    <property type="entry name" value="HEAT_EF3_GNC1"/>
    <property type="match status" value="1"/>
</dbReference>
<keyword evidence="5" id="KW-0677">Repeat</keyword>
<dbReference type="InterPro" id="IPR011989">
    <property type="entry name" value="ARM-like"/>
</dbReference>
<feature type="domain" description="ABC transporter" evidence="11">
    <location>
        <begin position="724"/>
        <end position="1050"/>
    </location>
</feature>
<dbReference type="PROSITE" id="PS00211">
    <property type="entry name" value="ABC_TRANSPORTER_1"/>
    <property type="match status" value="2"/>
</dbReference>
<evidence type="ECO:0000256" key="6">
    <source>
        <dbReference type="ARBA" id="ARBA00022741"/>
    </source>
</evidence>
<evidence type="ECO:0000313" key="12">
    <source>
        <dbReference type="EMBL" id="KAJ3123499.1"/>
    </source>
</evidence>
<dbReference type="InterPro" id="IPR027417">
    <property type="entry name" value="P-loop_NTPase"/>
</dbReference>
<dbReference type="InterPro" id="IPR050611">
    <property type="entry name" value="ABCF"/>
</dbReference>
<dbReference type="PANTHER" id="PTHR19211:SF5">
    <property type="entry name" value="ELONGATION FACTOR 3A-RELATED"/>
    <property type="match status" value="1"/>
</dbReference>
<gene>
    <name evidence="12" type="primary">TEF3_2</name>
    <name evidence="12" type="ORF">HK100_011582</name>
</gene>
<feature type="domain" description="ABC transporter" evidence="11">
    <location>
        <begin position="479"/>
        <end position="697"/>
    </location>
</feature>
<dbReference type="Pfam" id="PF00005">
    <property type="entry name" value="ABC_tran"/>
    <property type="match status" value="2"/>
</dbReference>
<dbReference type="PANTHER" id="PTHR19211">
    <property type="entry name" value="ATP-BINDING TRANSPORT PROTEIN-RELATED"/>
    <property type="match status" value="1"/>
</dbReference>
<keyword evidence="6" id="KW-0547">Nucleotide-binding</keyword>
<keyword evidence="4" id="KW-0963">Cytoplasm</keyword>
<dbReference type="InterPro" id="IPR016024">
    <property type="entry name" value="ARM-type_fold"/>
</dbReference>
<dbReference type="GO" id="GO:0003746">
    <property type="term" value="F:translation elongation factor activity"/>
    <property type="evidence" value="ECO:0007669"/>
    <property type="project" value="UniProtKB-KW"/>
</dbReference>
<comment type="subcellular location">
    <subcellularLocation>
        <location evidence="1">Cytoplasm</location>
    </subcellularLocation>
</comment>
<organism evidence="12 13">
    <name type="scientific">Physocladia obscura</name>
    <dbReference type="NCBI Taxonomy" id="109957"/>
    <lineage>
        <taxon>Eukaryota</taxon>
        <taxon>Fungi</taxon>
        <taxon>Fungi incertae sedis</taxon>
        <taxon>Chytridiomycota</taxon>
        <taxon>Chytridiomycota incertae sedis</taxon>
        <taxon>Chytridiomycetes</taxon>
        <taxon>Chytridiales</taxon>
        <taxon>Chytriomycetaceae</taxon>
        <taxon>Physocladia</taxon>
    </lineage>
</organism>
<keyword evidence="13" id="KW-1185">Reference proteome</keyword>
<accession>A0AAD5XE23</accession>
<evidence type="ECO:0000256" key="8">
    <source>
        <dbReference type="ARBA" id="ARBA00022840"/>
    </source>
</evidence>
<sequence length="1105" mass="120151">MAIDKKAELALSQIKTATTAASKADRESAADDLAALVKASGSSAVLVSYGILDTLKKAAEDKKNQLVREGAHVAYSALAKTLAGLPISSEPALLRALPVVFEQQGDKAAPVKAASDAAGKNLIAYVVSLYKNNITVAQPYLCKYLPIIFNACGDKKVSKDLKTKAADAAVGICKALSINGLRDIVPTLINAQDGFQSKAGTRIPALTAIAGFSETSPEQLGFALTQIVPEISKSVIDTDPTVAKLGEAALTAACDVIGNRDLEHMTGPIVRSVTHPDEVKEIMHKLAGVTFVSSVESPALAMVTPLLLRGLQSGLTTTIRQSAVIIDNMAKLVNNPLDAAPFMGLLIPGLEKATQTLANPEARGVAEKTLAAMNKLNLLVEKEKARSKEVDLDNVIAAIKAKVPTQTDDGTFIHHVAQVACSLMSLRKWDAASWKEVETFIAVLDASKAASITDALRVECESMVQPLPSNDDEGDDDGEELCNCTFTLAYGTKILLHNTTMRLKRGAKYGLLGGNDSGKTTLMRSIANGAVEGFPDRSEVRTVFVEADILGELSHLSCVDYILEDPRLKNAKREEVVGVLNSVGFVESGKANPNNAVSTLSGGWRMKLALARAMLQKADILLLDEPTNHLDVLNVQWVMNYINSLTNVTAIMVSHDSRFLNTVCTNIIQIDRLKLHQYRGNLNSFIERNPEAQSYFSLKKTKLSFKFPEPGPIEGVKSRSKALMKMAHCDFTYPGNKIPTLFDITIQVSMASRVGCVGENGAGKSTMIKVLTGEVVPQTGDVWKHPNARIAYVAQHAFHHIEAHLDKTPNEYIRWRYADGSDKESLVKVSMQLTDEEKKLQITAAQVSWKGADGKLVQAKKIIGSITGQRRQVKNDFEYEVIFQNETRSAEGIYIDAKQLLKLGWEKEVKAIDTRIAQAAGQYVRTLSSAMVESHLGDVGLEPEFATHYRMSALSGGQKVKVVMAAALWNQPHILILDEPTNYLDREALGALANAIEGFGGGVVIISHNSEFVSQICKEEWLMDAGHLTTKGESGWMDRVGDKMEEQEAIAVMEDAFGNKSAVKQKKKLSKREEKIMIKAVKAKIDADIDLDEEEYEFATEHNLF</sequence>
<evidence type="ECO:0000313" key="13">
    <source>
        <dbReference type="Proteomes" id="UP001211907"/>
    </source>
</evidence>
<reference evidence="12" key="1">
    <citation type="submission" date="2020-05" db="EMBL/GenBank/DDBJ databases">
        <title>Phylogenomic resolution of chytrid fungi.</title>
        <authorList>
            <person name="Stajich J.E."/>
            <person name="Amses K."/>
            <person name="Simmons R."/>
            <person name="Seto K."/>
            <person name="Myers J."/>
            <person name="Bonds A."/>
            <person name="Quandt C.A."/>
            <person name="Barry K."/>
            <person name="Liu P."/>
            <person name="Grigoriev I."/>
            <person name="Longcore J.E."/>
            <person name="James T.Y."/>
        </authorList>
    </citation>
    <scope>NUCLEOTIDE SEQUENCE</scope>
    <source>
        <strain evidence="12">JEL0513</strain>
    </source>
</reference>
<dbReference type="InterPro" id="IPR017871">
    <property type="entry name" value="ABC_transporter-like_CS"/>
</dbReference>